<dbReference type="AlphaFoldDB" id="A0A0D7EX27"/>
<reference evidence="2 3" key="1">
    <citation type="submission" date="2014-11" db="EMBL/GenBank/DDBJ databases">
        <title>Genomics and ecophysiology of heterotrophic nitrogen fixing bacteria isolated from estuarine surface water.</title>
        <authorList>
            <person name="Bentzon-Tilia M."/>
            <person name="Severin I."/>
            <person name="Hansen L.H."/>
            <person name="Riemann L."/>
        </authorList>
    </citation>
    <scope>NUCLEOTIDE SEQUENCE [LARGE SCALE GENOMIC DNA]</scope>
    <source>
        <strain evidence="2 3">BAL398</strain>
    </source>
</reference>
<dbReference type="Gene3D" id="3.40.50.720">
    <property type="entry name" value="NAD(P)-binding Rossmann-like Domain"/>
    <property type="match status" value="1"/>
</dbReference>
<dbReference type="CDD" id="cd05262">
    <property type="entry name" value="SDR_a7"/>
    <property type="match status" value="1"/>
</dbReference>
<dbReference type="GO" id="GO:0005737">
    <property type="term" value="C:cytoplasm"/>
    <property type="evidence" value="ECO:0007669"/>
    <property type="project" value="TreeGrafter"/>
</dbReference>
<dbReference type="OrthoDB" id="9787292at2"/>
<dbReference type="PANTHER" id="PTHR48079:SF6">
    <property type="entry name" value="NAD(P)-BINDING DOMAIN-CONTAINING PROTEIN-RELATED"/>
    <property type="match status" value="1"/>
</dbReference>
<evidence type="ECO:0000313" key="3">
    <source>
        <dbReference type="Proteomes" id="UP000032515"/>
    </source>
</evidence>
<dbReference type="InterPro" id="IPR036291">
    <property type="entry name" value="NAD(P)-bd_dom_sf"/>
</dbReference>
<evidence type="ECO:0000259" key="1">
    <source>
        <dbReference type="Pfam" id="PF01370"/>
    </source>
</evidence>
<proteinExistence type="predicted"/>
<dbReference type="PANTHER" id="PTHR48079">
    <property type="entry name" value="PROTEIN YEEZ"/>
    <property type="match status" value="1"/>
</dbReference>
<dbReference type="Pfam" id="PF01370">
    <property type="entry name" value="Epimerase"/>
    <property type="match status" value="1"/>
</dbReference>
<dbReference type="InterPro" id="IPR051783">
    <property type="entry name" value="NAD(P)-dependent_oxidoreduct"/>
</dbReference>
<feature type="domain" description="NAD-dependent epimerase/dehydratase" evidence="1">
    <location>
        <begin position="3"/>
        <end position="220"/>
    </location>
</feature>
<dbReference type="InterPro" id="IPR001509">
    <property type="entry name" value="Epimerase_deHydtase"/>
</dbReference>
<evidence type="ECO:0000313" key="2">
    <source>
        <dbReference type="EMBL" id="KIZ45353.1"/>
    </source>
</evidence>
<dbReference type="GO" id="GO:0004029">
    <property type="term" value="F:aldehyde dehydrogenase (NAD+) activity"/>
    <property type="evidence" value="ECO:0007669"/>
    <property type="project" value="TreeGrafter"/>
</dbReference>
<dbReference type="Proteomes" id="UP000032515">
    <property type="component" value="Unassembled WGS sequence"/>
</dbReference>
<dbReference type="EMBL" id="JXXE01000154">
    <property type="protein sequence ID" value="KIZ45353.1"/>
    <property type="molecule type" value="Genomic_DNA"/>
</dbReference>
<dbReference type="RefSeq" id="WP_044408271.1">
    <property type="nucleotide sequence ID" value="NZ_JXXE01000154.1"/>
</dbReference>
<name>A0A0D7EX27_RHOPL</name>
<gene>
    <name evidence="2" type="ORF">OO17_07950</name>
</gene>
<dbReference type="PATRIC" id="fig|1076.23.peg.841"/>
<accession>A0A0D7EX27</accession>
<organism evidence="2 3">
    <name type="scientific">Rhodopseudomonas palustris</name>
    <dbReference type="NCBI Taxonomy" id="1076"/>
    <lineage>
        <taxon>Bacteria</taxon>
        <taxon>Pseudomonadati</taxon>
        <taxon>Pseudomonadota</taxon>
        <taxon>Alphaproteobacteria</taxon>
        <taxon>Hyphomicrobiales</taxon>
        <taxon>Nitrobacteraceae</taxon>
        <taxon>Rhodopseudomonas</taxon>
    </lineage>
</organism>
<sequence>MRVFLTGATGFIGSYLVPELIQAGHHVVGLTRSDAGAETLARAGAEAFRGDVNDWDRLRTAAGASDGVIHAAFNHDFSKLKQHSEEDRKVIEALGQALAGSDRPLVIASGTGLARRSNGSGPALETDPHVSSVEVARAATEEAADAVADKGGHVVVMRLSQVHDTRHQGRIALHIKLAREKGQVAYVGEGQNGLAAVHVTDAVRLFRLALEKGRPGARYNAVGEEGVPLRDICEVIGAGLNLPVVSLTQEEGKAYFGWLADLAQTDLSASSALTREELGWATTGPDLLTDLRDMDYGS</sequence>
<dbReference type="SUPFAM" id="SSF51735">
    <property type="entry name" value="NAD(P)-binding Rossmann-fold domains"/>
    <property type="match status" value="1"/>
</dbReference>
<protein>
    <submittedName>
        <fullName evidence="2">NAD-dependent dehydratase</fullName>
    </submittedName>
</protein>
<comment type="caution">
    <text evidence="2">The sequence shown here is derived from an EMBL/GenBank/DDBJ whole genome shotgun (WGS) entry which is preliminary data.</text>
</comment>